<comment type="caution">
    <text evidence="1">The sequence shown here is derived from an EMBL/GenBank/DDBJ whole genome shotgun (WGS) entry which is preliminary data.</text>
</comment>
<dbReference type="Proteomes" id="UP000706039">
    <property type="component" value="Unassembled WGS sequence"/>
</dbReference>
<keyword evidence="2" id="KW-1185">Reference proteome</keyword>
<organism evidence="1 2">
    <name type="scientific">Sphingomonas colocasiae</name>
    <dbReference type="NCBI Taxonomy" id="1848973"/>
    <lineage>
        <taxon>Bacteria</taxon>
        <taxon>Pseudomonadati</taxon>
        <taxon>Pseudomonadota</taxon>
        <taxon>Alphaproteobacteria</taxon>
        <taxon>Sphingomonadales</taxon>
        <taxon>Sphingomonadaceae</taxon>
        <taxon>Sphingomonas</taxon>
    </lineage>
</organism>
<evidence type="ECO:0000313" key="2">
    <source>
        <dbReference type="Proteomes" id="UP000706039"/>
    </source>
</evidence>
<dbReference type="EMBL" id="JAINVV010000012">
    <property type="protein sequence ID" value="MBY8825502.1"/>
    <property type="molecule type" value="Genomic_DNA"/>
</dbReference>
<name>A0ABS7PVW7_9SPHN</name>
<evidence type="ECO:0000313" key="1">
    <source>
        <dbReference type="EMBL" id="MBY8825502.1"/>
    </source>
</evidence>
<dbReference type="Pfam" id="PF13289">
    <property type="entry name" value="SIR2_2"/>
    <property type="match status" value="1"/>
</dbReference>
<proteinExistence type="predicted"/>
<gene>
    <name evidence="1" type="ORF">K7G82_24585</name>
</gene>
<sequence>MTAIGLSAILPNIGSGLNNSGFLFGAGTSLEAGYPMMAGLTRDVVGALSSDERAALDEALAVTAMVYDPAAGEPNIELIADRVIAHSINSGEPRFAALEAQLRALVTDVILSVASPKLDHHVRFLEQLKARTYGRPCCIYIFTTNYDVLFELAGAITGVVVETGFVGSVERFFDPQRFTTACGSMLAHSRFSEHPALTVRLVKLHGSVSWFARDGAIFERHPDAIAGGDKRIMVLPRRGKVMDTLQHPYDMLFRVTAQALGTHCKYLASCGFSYGDDHINANLLVPAVVDARIRLFALSAAESAGMAAMKGVPAFSAGFDGAGIAQGVAHDTGTDLWKFSKFVELFA</sequence>
<reference evidence="1 2" key="1">
    <citation type="submission" date="2021-08" db="EMBL/GenBank/DDBJ databases">
        <authorList>
            <person name="Tuo L."/>
        </authorList>
    </citation>
    <scope>NUCLEOTIDE SEQUENCE [LARGE SCALE GENOMIC DNA]</scope>
    <source>
        <strain evidence="1 2">JCM 31229</strain>
    </source>
</reference>
<dbReference type="RefSeq" id="WP_222992603.1">
    <property type="nucleotide sequence ID" value="NZ_JAINVV010000012.1"/>
</dbReference>
<protein>
    <submittedName>
        <fullName evidence="1">SIR2 family protein</fullName>
    </submittedName>
</protein>
<accession>A0ABS7PVW7</accession>